<dbReference type="FunFam" id="1.10.10.2360:FF:000001">
    <property type="entry name" value="Nuclear pore complex protein Nup98-Nup96"/>
    <property type="match status" value="1"/>
</dbReference>
<dbReference type="GO" id="GO:0051028">
    <property type="term" value="P:mRNA transport"/>
    <property type="evidence" value="ECO:0007669"/>
    <property type="project" value="UniProtKB-KW"/>
</dbReference>
<name>R0HYA7_9BRAS</name>
<keyword evidence="6" id="KW-0811">Translocation</keyword>
<evidence type="ECO:0000313" key="10">
    <source>
        <dbReference type="EMBL" id="EOA34879.1"/>
    </source>
</evidence>
<dbReference type="GO" id="GO:0006606">
    <property type="term" value="P:protein import into nucleus"/>
    <property type="evidence" value="ECO:0007669"/>
    <property type="project" value="TreeGrafter"/>
</dbReference>
<evidence type="ECO:0000256" key="4">
    <source>
        <dbReference type="ARBA" id="ARBA00022816"/>
    </source>
</evidence>
<dbReference type="EMBL" id="KB870806">
    <property type="protein sequence ID" value="EOA34879.1"/>
    <property type="molecule type" value="Genomic_DNA"/>
</dbReference>
<evidence type="ECO:0000313" key="11">
    <source>
        <dbReference type="Proteomes" id="UP000029121"/>
    </source>
</evidence>
<dbReference type="GO" id="GO:0034398">
    <property type="term" value="P:telomere tethering at nuclear periphery"/>
    <property type="evidence" value="ECO:0007669"/>
    <property type="project" value="TreeGrafter"/>
</dbReference>
<keyword evidence="8" id="KW-0539">Nucleus</keyword>
<organism evidence="10 11">
    <name type="scientific">Capsella rubella</name>
    <dbReference type="NCBI Taxonomy" id="81985"/>
    <lineage>
        <taxon>Eukaryota</taxon>
        <taxon>Viridiplantae</taxon>
        <taxon>Streptophyta</taxon>
        <taxon>Embryophyta</taxon>
        <taxon>Tracheophyta</taxon>
        <taxon>Spermatophyta</taxon>
        <taxon>Magnoliopsida</taxon>
        <taxon>eudicotyledons</taxon>
        <taxon>Gunneridae</taxon>
        <taxon>Pentapetalae</taxon>
        <taxon>rosids</taxon>
        <taxon>malvids</taxon>
        <taxon>Brassicales</taxon>
        <taxon>Brassicaceae</taxon>
        <taxon>Camelineae</taxon>
        <taxon>Capsella</taxon>
    </lineage>
</organism>
<keyword evidence="7" id="KW-0906">Nuclear pore complex</keyword>
<feature type="compositionally biased region" description="Low complexity" evidence="9">
    <location>
        <begin position="113"/>
        <end position="136"/>
    </location>
</feature>
<dbReference type="STRING" id="81985.R0HYA7"/>
<feature type="region of interest" description="Disordered" evidence="9">
    <location>
        <begin position="475"/>
        <end position="495"/>
    </location>
</feature>
<proteinExistence type="inferred from homology"/>
<keyword evidence="3" id="KW-0813">Transport</keyword>
<feature type="non-terminal residue" evidence="10">
    <location>
        <position position="1"/>
    </location>
</feature>
<feature type="region of interest" description="Disordered" evidence="9">
    <location>
        <begin position="70"/>
        <end position="139"/>
    </location>
</feature>
<evidence type="ECO:0000256" key="1">
    <source>
        <dbReference type="ARBA" id="ARBA00004567"/>
    </source>
</evidence>
<reference evidence="11" key="1">
    <citation type="journal article" date="2013" name="Nat. Genet.">
        <title>The Capsella rubella genome and the genomic consequences of rapid mating system evolution.</title>
        <authorList>
            <person name="Slotte T."/>
            <person name="Hazzouri K.M."/>
            <person name="Agren J.A."/>
            <person name="Koenig D."/>
            <person name="Maumus F."/>
            <person name="Guo Y.L."/>
            <person name="Steige K."/>
            <person name="Platts A.E."/>
            <person name="Escobar J.S."/>
            <person name="Newman L.K."/>
            <person name="Wang W."/>
            <person name="Mandakova T."/>
            <person name="Vello E."/>
            <person name="Smith L.M."/>
            <person name="Henz S.R."/>
            <person name="Steffen J."/>
            <person name="Takuno S."/>
            <person name="Brandvain Y."/>
            <person name="Coop G."/>
            <person name="Andolfatto P."/>
            <person name="Hu T.T."/>
            <person name="Blanchette M."/>
            <person name="Clark R.M."/>
            <person name="Quesneville H."/>
            <person name="Nordborg M."/>
            <person name="Gaut B.S."/>
            <person name="Lysak M.A."/>
            <person name="Jenkins J."/>
            <person name="Grimwood J."/>
            <person name="Chapman J."/>
            <person name="Prochnik S."/>
            <person name="Shu S."/>
            <person name="Rokhsar D."/>
            <person name="Schmutz J."/>
            <person name="Weigel D."/>
            <person name="Wright S.I."/>
        </authorList>
    </citation>
    <scope>NUCLEOTIDE SEQUENCE [LARGE SCALE GENOMIC DNA]</scope>
    <source>
        <strain evidence="11">cv. Monte Gargano</strain>
    </source>
</reference>
<evidence type="ECO:0000256" key="2">
    <source>
        <dbReference type="ARBA" id="ARBA00008926"/>
    </source>
</evidence>
<comment type="subcellular location">
    <subcellularLocation>
        <location evidence="1">Nucleus</location>
        <location evidence="1">Nuclear pore complex</location>
    </subcellularLocation>
</comment>
<dbReference type="AlphaFoldDB" id="R0HYA7"/>
<sequence length="567" mass="57691">FETSERRMRIDFAEPECRDCYHCRTAGVLNTQESELHSVIGSSFASVPIGPGTLQEALGHVVVSTSSSSPTIFGSAPAATPSVNCGPEQSVDPKQRSFGSPSQGPAFQAPILATSSGSGASGASASATSSPDHSSSVFKLGSAPAATTSVSSGPTPTLAPPIFATESIFKAPVQDPFQSGASFSFPTVHSFGKPAFARPDVGISPVTSFSNTTTGVFGATTGIFGQTQAPVQASTSTSPPFGCNPGALGSGSSPFTSAFGYQPASSYPARQNTSTGFGTPTGSFCSQFGSKSGVNCSGFPGFGVGYSPGSSSNLLSPNPPNFGGGSIGAGPQSFGVLGATTMSPSSPLSSPSLFSTHPNIGFNPSASHEWSYGTKQGSRTPAYAPTHDGQNKSAWGLHTEKGDTFISISASKPYQHKSHEELRWEDYKQGDKGGVFPGAHTYPIGSRPIAAPTGFFPGITPSFTTVPSINSSVQRPHETATFPPPPSPRCTACGATSSSSASGHFTFNGATTPPSAATTPPGMFFPATGFGPMMFGATPSVQGATPALQAYPVQGYIVLPFAAMSLQ</sequence>
<dbReference type="GO" id="GO:0000973">
    <property type="term" value="P:post-transcriptional tethering of RNA polymerase II gene DNA at nuclear periphery"/>
    <property type="evidence" value="ECO:0007669"/>
    <property type="project" value="TreeGrafter"/>
</dbReference>
<keyword evidence="5" id="KW-0653">Protein transport</keyword>
<dbReference type="GO" id="GO:0003723">
    <property type="term" value="F:RNA binding"/>
    <property type="evidence" value="ECO:0007669"/>
    <property type="project" value="TreeGrafter"/>
</dbReference>
<evidence type="ECO:0000256" key="9">
    <source>
        <dbReference type="SAM" id="MobiDB-lite"/>
    </source>
</evidence>
<evidence type="ECO:0000256" key="5">
    <source>
        <dbReference type="ARBA" id="ARBA00022927"/>
    </source>
</evidence>
<dbReference type="Proteomes" id="UP000029121">
    <property type="component" value="Unassembled WGS sequence"/>
</dbReference>
<dbReference type="Gene3D" id="1.10.10.2360">
    <property type="match status" value="1"/>
</dbReference>
<dbReference type="InterPro" id="IPR037665">
    <property type="entry name" value="Nucleoporin_S59-like"/>
</dbReference>
<dbReference type="GO" id="GO:0044614">
    <property type="term" value="C:nuclear pore cytoplasmic filaments"/>
    <property type="evidence" value="ECO:0007669"/>
    <property type="project" value="TreeGrafter"/>
</dbReference>
<dbReference type="GO" id="GO:0017056">
    <property type="term" value="F:structural constituent of nuclear pore"/>
    <property type="evidence" value="ECO:0007669"/>
    <property type="project" value="TreeGrafter"/>
</dbReference>
<evidence type="ECO:0000256" key="6">
    <source>
        <dbReference type="ARBA" id="ARBA00023010"/>
    </source>
</evidence>
<keyword evidence="11" id="KW-1185">Reference proteome</keyword>
<dbReference type="PANTHER" id="PTHR23198:SF25">
    <property type="entry name" value="F2K11.10-RELATED"/>
    <property type="match status" value="1"/>
</dbReference>
<gene>
    <name evidence="10" type="ORF">CARUB_v10022462mg</name>
</gene>
<comment type="similarity">
    <text evidence="2">Belongs to the nucleoporin GLFG family.</text>
</comment>
<dbReference type="GO" id="GO:0008139">
    <property type="term" value="F:nuclear localization sequence binding"/>
    <property type="evidence" value="ECO:0007669"/>
    <property type="project" value="TreeGrafter"/>
</dbReference>
<keyword evidence="4" id="KW-0509">mRNA transport</keyword>
<evidence type="ECO:0000256" key="8">
    <source>
        <dbReference type="ARBA" id="ARBA00023242"/>
    </source>
</evidence>
<dbReference type="GO" id="GO:0006405">
    <property type="term" value="P:RNA export from nucleus"/>
    <property type="evidence" value="ECO:0007669"/>
    <property type="project" value="TreeGrafter"/>
</dbReference>
<evidence type="ECO:0000256" key="3">
    <source>
        <dbReference type="ARBA" id="ARBA00022448"/>
    </source>
</evidence>
<dbReference type="PANTHER" id="PTHR23198">
    <property type="entry name" value="NUCLEOPORIN"/>
    <property type="match status" value="1"/>
</dbReference>
<accession>R0HYA7</accession>
<evidence type="ECO:0000256" key="7">
    <source>
        <dbReference type="ARBA" id="ARBA00023132"/>
    </source>
</evidence>
<protein>
    <submittedName>
        <fullName evidence="10">Uncharacterized protein</fullName>
    </submittedName>
</protein>